<accession>A0AAV6RBE4</accession>
<name>A0AAV6RBE4_SOLSE</name>
<evidence type="ECO:0000313" key="1">
    <source>
        <dbReference type="EMBL" id="KAG7501825.1"/>
    </source>
</evidence>
<dbReference type="EMBL" id="JAGKHQ010000012">
    <property type="protein sequence ID" value="KAG7501825.1"/>
    <property type="molecule type" value="Genomic_DNA"/>
</dbReference>
<protein>
    <submittedName>
        <fullName evidence="1">Uncharacterized protein</fullName>
    </submittedName>
</protein>
<sequence length="78" mass="9048">MPATAETNVFHTVCLLRAERRSYENNNTLCDDPFYDAVKATGSTALRVPVCHHLLEKVRTEKKQTSKYFQLIELDKYK</sequence>
<reference evidence="1 2" key="1">
    <citation type="journal article" date="2021" name="Sci. Rep.">
        <title>Chromosome anchoring in Senegalese sole (Solea senegalensis) reveals sex-associated markers and genome rearrangements in flatfish.</title>
        <authorList>
            <person name="Guerrero-Cozar I."/>
            <person name="Gomez-Garrido J."/>
            <person name="Berbel C."/>
            <person name="Martinez-Blanch J.F."/>
            <person name="Alioto T."/>
            <person name="Claros M.G."/>
            <person name="Gagnaire P.A."/>
            <person name="Manchado M."/>
        </authorList>
    </citation>
    <scope>NUCLEOTIDE SEQUENCE [LARGE SCALE GENOMIC DNA]</scope>
    <source>
        <strain evidence="1">Sse05_10M</strain>
    </source>
</reference>
<dbReference type="Proteomes" id="UP000693946">
    <property type="component" value="Linkage Group LG2"/>
</dbReference>
<proteinExistence type="predicted"/>
<dbReference type="AlphaFoldDB" id="A0AAV6RBE4"/>
<keyword evidence="2" id="KW-1185">Reference proteome</keyword>
<gene>
    <name evidence="1" type="ORF">JOB18_007461</name>
</gene>
<comment type="caution">
    <text evidence="1">The sequence shown here is derived from an EMBL/GenBank/DDBJ whole genome shotgun (WGS) entry which is preliminary data.</text>
</comment>
<organism evidence="1 2">
    <name type="scientific">Solea senegalensis</name>
    <name type="common">Senegalese sole</name>
    <dbReference type="NCBI Taxonomy" id="28829"/>
    <lineage>
        <taxon>Eukaryota</taxon>
        <taxon>Metazoa</taxon>
        <taxon>Chordata</taxon>
        <taxon>Craniata</taxon>
        <taxon>Vertebrata</taxon>
        <taxon>Euteleostomi</taxon>
        <taxon>Actinopterygii</taxon>
        <taxon>Neopterygii</taxon>
        <taxon>Teleostei</taxon>
        <taxon>Neoteleostei</taxon>
        <taxon>Acanthomorphata</taxon>
        <taxon>Carangaria</taxon>
        <taxon>Pleuronectiformes</taxon>
        <taxon>Pleuronectoidei</taxon>
        <taxon>Soleidae</taxon>
        <taxon>Solea</taxon>
    </lineage>
</organism>
<evidence type="ECO:0000313" key="2">
    <source>
        <dbReference type="Proteomes" id="UP000693946"/>
    </source>
</evidence>